<gene>
    <name evidence="2" type="ORF">IOD40_02645</name>
</gene>
<comment type="caution">
    <text evidence="2">The sequence shown here is derived from an EMBL/GenBank/DDBJ whole genome shotgun (WGS) entry which is preliminary data.</text>
</comment>
<dbReference type="Pfam" id="PF13468">
    <property type="entry name" value="Glyoxalase_3"/>
    <property type="match status" value="1"/>
</dbReference>
<evidence type="ECO:0000259" key="1">
    <source>
        <dbReference type="Pfam" id="PF13468"/>
    </source>
</evidence>
<dbReference type="RefSeq" id="WP_198473977.1">
    <property type="nucleotide sequence ID" value="NZ_JADGMQ010000001.1"/>
</dbReference>
<evidence type="ECO:0000313" key="3">
    <source>
        <dbReference type="Proteomes" id="UP000601789"/>
    </source>
</evidence>
<dbReference type="Proteomes" id="UP000601789">
    <property type="component" value="Unassembled WGS sequence"/>
</dbReference>
<proteinExistence type="predicted"/>
<organism evidence="2 3">
    <name type="scientific">Aquamicrobium zhengzhouense</name>
    <dbReference type="NCBI Taxonomy" id="2781738"/>
    <lineage>
        <taxon>Bacteria</taxon>
        <taxon>Pseudomonadati</taxon>
        <taxon>Pseudomonadota</taxon>
        <taxon>Alphaproteobacteria</taxon>
        <taxon>Hyphomicrobiales</taxon>
        <taxon>Phyllobacteriaceae</taxon>
        <taxon>Aquamicrobium</taxon>
    </lineage>
</organism>
<keyword evidence="3" id="KW-1185">Reference proteome</keyword>
<name>A0ABS0S8F2_9HYPH</name>
<feature type="domain" description="Glyoxalase-like" evidence="1">
    <location>
        <begin position="4"/>
        <end position="194"/>
    </location>
</feature>
<dbReference type="SUPFAM" id="SSF54593">
    <property type="entry name" value="Glyoxalase/Bleomycin resistance protein/Dihydroxybiphenyl dioxygenase"/>
    <property type="match status" value="1"/>
</dbReference>
<evidence type="ECO:0000313" key="2">
    <source>
        <dbReference type="EMBL" id="MBI1619566.1"/>
    </source>
</evidence>
<reference evidence="2 3" key="1">
    <citation type="submission" date="2020-10" db="EMBL/GenBank/DDBJ databases">
        <title>Aquamicrobium zhengzhouensis sp. nov., a exopolysaccharide producing bacterium isolated from farmland soil.</title>
        <authorList>
            <person name="Wang X."/>
        </authorList>
    </citation>
    <scope>NUCLEOTIDE SEQUENCE [LARGE SCALE GENOMIC DNA]</scope>
    <source>
        <strain evidence="3">cd-1</strain>
    </source>
</reference>
<dbReference type="Gene3D" id="3.10.180.10">
    <property type="entry name" value="2,3-Dihydroxybiphenyl 1,2-Dioxygenase, domain 1"/>
    <property type="match status" value="1"/>
</dbReference>
<accession>A0ABS0S8F2</accession>
<protein>
    <submittedName>
        <fullName evidence="2">VOC family protein</fullName>
    </submittedName>
</protein>
<sequence>MRPLDHLVMPTADLGVSRDRLVGLGFSVAPQGNHPFGTINACVYFADGTFIEPLAIGSADSVDAAIADRNSFVRHDRQFRLASGEEGISGLVLGTDDAIDDNAEFHRRSISGGQIVEFSRSAVDAYGRMDTASFRLAFAGTPSAHPLHFFTCERRNAPKIDMQQLQQHENGAAGISSVRIVAVRAEEIAHFLAEIARSRVTSRSGHYDVPLANSALTVRPAKTAVNARIEAVHFRVTDLTRLKDMLSSRGIGYQANSEGAALVPAAPGQGADFIFEELS</sequence>
<dbReference type="InterPro" id="IPR025870">
    <property type="entry name" value="Glyoxalase-like_dom"/>
</dbReference>
<dbReference type="EMBL" id="JADGMQ010000001">
    <property type="protein sequence ID" value="MBI1619566.1"/>
    <property type="molecule type" value="Genomic_DNA"/>
</dbReference>
<dbReference type="InterPro" id="IPR029068">
    <property type="entry name" value="Glyas_Bleomycin-R_OHBP_Dase"/>
</dbReference>